<dbReference type="Proteomes" id="UP000789572">
    <property type="component" value="Unassembled WGS sequence"/>
</dbReference>
<evidence type="ECO:0000259" key="1">
    <source>
        <dbReference type="Pfam" id="PF08495"/>
    </source>
</evidence>
<name>A0A9N9DKF6_9GLOM</name>
<reference evidence="2" key="1">
    <citation type="submission" date="2021-06" db="EMBL/GenBank/DDBJ databases">
        <authorList>
            <person name="Kallberg Y."/>
            <person name="Tangrot J."/>
            <person name="Rosling A."/>
        </authorList>
    </citation>
    <scope>NUCLEOTIDE SEQUENCE</scope>
    <source>
        <strain evidence="2">IA702</strain>
    </source>
</reference>
<dbReference type="OrthoDB" id="10251508at2759"/>
<accession>A0A9N9DKF6</accession>
<gene>
    <name evidence="2" type="ORF">POCULU_LOCUS9538</name>
</gene>
<organism evidence="2 3">
    <name type="scientific">Paraglomus occultum</name>
    <dbReference type="NCBI Taxonomy" id="144539"/>
    <lineage>
        <taxon>Eukaryota</taxon>
        <taxon>Fungi</taxon>
        <taxon>Fungi incertae sedis</taxon>
        <taxon>Mucoromycota</taxon>
        <taxon>Glomeromycotina</taxon>
        <taxon>Glomeromycetes</taxon>
        <taxon>Paraglomerales</taxon>
        <taxon>Paraglomeraceae</taxon>
        <taxon>Paraglomus</taxon>
    </lineage>
</organism>
<dbReference type="InterPro" id="IPR013702">
    <property type="entry name" value="FIST_domain_N"/>
</dbReference>
<evidence type="ECO:0000313" key="2">
    <source>
        <dbReference type="EMBL" id="CAG8643263.1"/>
    </source>
</evidence>
<keyword evidence="3" id="KW-1185">Reference proteome</keyword>
<proteinExistence type="predicted"/>
<comment type="caution">
    <text evidence="2">The sequence shown here is derived from an EMBL/GenBank/DDBJ whole genome shotgun (WGS) entry which is preliminary data.</text>
</comment>
<evidence type="ECO:0000313" key="3">
    <source>
        <dbReference type="Proteomes" id="UP000789572"/>
    </source>
</evidence>
<protein>
    <submittedName>
        <fullName evidence="2">8848_t:CDS:1</fullName>
    </submittedName>
</protein>
<dbReference type="Pfam" id="PF08495">
    <property type="entry name" value="FIST"/>
    <property type="match status" value="1"/>
</dbReference>
<feature type="domain" description="FIST" evidence="1">
    <location>
        <begin position="60"/>
        <end position="247"/>
    </location>
</feature>
<dbReference type="AlphaFoldDB" id="A0A9N9DKF6"/>
<dbReference type="EMBL" id="CAJVPJ010003668">
    <property type="protein sequence ID" value="CAG8643263.1"/>
    <property type="molecule type" value="Genomic_DNA"/>
</dbReference>
<sequence length="374" mass="41339">MNKAYMRTYHLLSNKVGFPRIQRPAYILSRSLWSSYTASHPNCFTSSTLSVRSPDICIAIVSNTFSHAELESIPKRLTTLLHPKLLIGCVVDKIHGNLPDGDGVSLLVGDLSLNKSVSISEFSYEIEGDRKLFKASNWVKKVEGKVEVEKDFFMFSDMEPHLLLRSLDHHFPAYKKLGIIGTSTPFTTARPVTLFYNEHVLSQGVVGFSLTPNSIGDIALQHDSLSSLGNVMKITKCRGNIILELDGLNATQLLLDYLRAENAVISKEADIYLGICPPSVHKCDVGFYLYNKPKSEPTKITKGHIQHSIEKSINLFLSVSDPEGNQNSTIKNPDKSKVTKSNTFGGVSENGIIIGQGGVEGIVGVQYTRFDDYN</sequence>